<name>A0A815TBN6_9BILA</name>
<evidence type="ECO:0000256" key="2">
    <source>
        <dbReference type="ARBA" id="ARBA00022771"/>
    </source>
</evidence>
<dbReference type="Proteomes" id="UP000663889">
    <property type="component" value="Unassembled WGS sequence"/>
</dbReference>
<evidence type="ECO:0000256" key="3">
    <source>
        <dbReference type="ARBA" id="ARBA00022833"/>
    </source>
</evidence>
<dbReference type="SUPFAM" id="SSF57850">
    <property type="entry name" value="RING/U-box"/>
    <property type="match status" value="1"/>
</dbReference>
<accession>A0A815TBN6</accession>
<dbReference type="InterPro" id="IPR013083">
    <property type="entry name" value="Znf_RING/FYVE/PHD"/>
</dbReference>
<dbReference type="GO" id="GO:0008270">
    <property type="term" value="F:zinc ion binding"/>
    <property type="evidence" value="ECO:0007669"/>
    <property type="project" value="UniProtKB-KW"/>
</dbReference>
<keyword evidence="3" id="KW-0862">Zinc</keyword>
<evidence type="ECO:0000256" key="1">
    <source>
        <dbReference type="ARBA" id="ARBA00022723"/>
    </source>
</evidence>
<keyword evidence="1" id="KW-0479">Metal-binding</keyword>
<feature type="non-terminal residue" evidence="5">
    <location>
        <position position="42"/>
    </location>
</feature>
<evidence type="ECO:0000259" key="4">
    <source>
        <dbReference type="Pfam" id="PF00097"/>
    </source>
</evidence>
<evidence type="ECO:0000313" key="5">
    <source>
        <dbReference type="EMBL" id="CAF1499819.1"/>
    </source>
</evidence>
<gene>
    <name evidence="5" type="ORF">SEV965_LOCUS36009</name>
</gene>
<reference evidence="5" key="1">
    <citation type="submission" date="2021-02" db="EMBL/GenBank/DDBJ databases">
        <authorList>
            <person name="Nowell W R."/>
        </authorList>
    </citation>
    <scope>NUCLEOTIDE SEQUENCE</scope>
</reference>
<protein>
    <recommendedName>
        <fullName evidence="4">Zinc finger C3HC4 RING-type domain-containing protein</fullName>
    </recommendedName>
</protein>
<comment type="caution">
    <text evidence="5">The sequence shown here is derived from an EMBL/GenBank/DDBJ whole genome shotgun (WGS) entry which is preliminary data.</text>
</comment>
<proteinExistence type="predicted"/>
<organism evidence="5 6">
    <name type="scientific">Rotaria sordida</name>
    <dbReference type="NCBI Taxonomy" id="392033"/>
    <lineage>
        <taxon>Eukaryota</taxon>
        <taxon>Metazoa</taxon>
        <taxon>Spiralia</taxon>
        <taxon>Gnathifera</taxon>
        <taxon>Rotifera</taxon>
        <taxon>Eurotatoria</taxon>
        <taxon>Bdelloidea</taxon>
        <taxon>Philodinida</taxon>
        <taxon>Philodinidae</taxon>
        <taxon>Rotaria</taxon>
    </lineage>
</organism>
<evidence type="ECO:0000313" key="6">
    <source>
        <dbReference type="Proteomes" id="UP000663889"/>
    </source>
</evidence>
<dbReference type="AlphaFoldDB" id="A0A815TBN6"/>
<sequence>MSGFDAKNKLILDTKFICPACTLILRDPIQLTYCGHRQCQSC</sequence>
<dbReference type="Gene3D" id="3.30.40.10">
    <property type="entry name" value="Zinc/RING finger domain, C3HC4 (zinc finger)"/>
    <property type="match status" value="1"/>
</dbReference>
<feature type="domain" description="Zinc finger C3HC4 RING-type" evidence="4">
    <location>
        <begin position="18"/>
        <end position="42"/>
    </location>
</feature>
<dbReference type="InterPro" id="IPR018957">
    <property type="entry name" value="Znf_C3HC4_RING-type"/>
</dbReference>
<keyword evidence="2" id="KW-0863">Zinc-finger</keyword>
<dbReference type="Pfam" id="PF00097">
    <property type="entry name" value="zf-C3HC4"/>
    <property type="match status" value="1"/>
</dbReference>
<dbReference type="EMBL" id="CAJNOU010006229">
    <property type="protein sequence ID" value="CAF1499819.1"/>
    <property type="molecule type" value="Genomic_DNA"/>
</dbReference>